<dbReference type="SUPFAM" id="SSF55729">
    <property type="entry name" value="Acyl-CoA N-acyltransferases (Nat)"/>
    <property type="match status" value="1"/>
</dbReference>
<evidence type="ECO:0000313" key="1">
    <source>
        <dbReference type="EMBL" id="QOY26291.1"/>
    </source>
</evidence>
<dbReference type="EC" id="2.3.1.-" evidence="1"/>
<proteinExistence type="predicted"/>
<dbReference type="PANTHER" id="PTHR43441">
    <property type="entry name" value="RIBOSOMAL-PROTEIN-SERINE ACETYLTRANSFERASE"/>
    <property type="match status" value="1"/>
</dbReference>
<dbReference type="PANTHER" id="PTHR43441:SF12">
    <property type="entry name" value="RIBOSOMAL N-ACETYLTRANSFERASE YDAF-RELATED"/>
    <property type="match status" value="1"/>
</dbReference>
<dbReference type="InterPro" id="IPR016181">
    <property type="entry name" value="Acyl_CoA_acyltransferase"/>
</dbReference>
<dbReference type="Gene3D" id="3.40.630.30">
    <property type="match status" value="1"/>
</dbReference>
<dbReference type="InterPro" id="IPR051908">
    <property type="entry name" value="Ribosomal_N-acetyltransferase"/>
</dbReference>
<accession>A0A411A2L9</accession>
<name>A0A411A2L9_BACVE</name>
<dbReference type="GO" id="GO:0008999">
    <property type="term" value="F:protein-N-terminal-alanine acetyltransferase activity"/>
    <property type="evidence" value="ECO:0007669"/>
    <property type="project" value="TreeGrafter"/>
</dbReference>
<gene>
    <name evidence="1" type="primary">ydaF_1</name>
    <name evidence="1" type="ORF">BACVE_001254</name>
</gene>
<sequence length="207" mass="23918">MFSCQIREHLTIRLLAKEDTDELYSVMKRNQNHLSEWLSWAEELADIDTYRDVIIPEWRYKYAEENGFDAGIFVKGRFCGMISIHNADPVNQKAEIGYWLDREHEGFGIITASCRAVITHAFQDLGLNRIMISAAEKNTKSRAVAERLGFQKEGLTREGIFVQGAYHDTVNYSMLKREWSEDRQKSTFLGLNVSPMWKSNSGDVKKE</sequence>
<dbReference type="AlphaFoldDB" id="A0A411A2L9"/>
<keyword evidence="1" id="KW-0808">Transferase</keyword>
<organism evidence="1 2">
    <name type="scientific">Bacillus velezensis</name>
    <dbReference type="NCBI Taxonomy" id="492670"/>
    <lineage>
        <taxon>Bacteria</taxon>
        <taxon>Bacillati</taxon>
        <taxon>Bacillota</taxon>
        <taxon>Bacilli</taxon>
        <taxon>Bacillales</taxon>
        <taxon>Bacillaceae</taxon>
        <taxon>Bacillus</taxon>
        <taxon>Bacillus amyloliquefaciens group</taxon>
    </lineage>
</organism>
<dbReference type="Proteomes" id="UP000587477">
    <property type="component" value="Chromosome"/>
</dbReference>
<dbReference type="PROSITE" id="PS51186">
    <property type="entry name" value="GNAT"/>
    <property type="match status" value="1"/>
</dbReference>
<dbReference type="GO" id="GO:0005737">
    <property type="term" value="C:cytoplasm"/>
    <property type="evidence" value="ECO:0007669"/>
    <property type="project" value="TreeGrafter"/>
</dbReference>
<dbReference type="EMBL" id="CP063687">
    <property type="protein sequence ID" value="QOY26291.1"/>
    <property type="molecule type" value="Genomic_DNA"/>
</dbReference>
<dbReference type="GO" id="GO:1990189">
    <property type="term" value="F:protein N-terminal-serine acetyltransferase activity"/>
    <property type="evidence" value="ECO:0007669"/>
    <property type="project" value="TreeGrafter"/>
</dbReference>
<reference evidence="2" key="1">
    <citation type="submission" date="2020-10" db="EMBL/GenBank/DDBJ databases">
        <title>Complete genome sequence of Bacillus velezensis NST6.</title>
        <authorList>
            <person name="Choi J."/>
        </authorList>
    </citation>
    <scope>NUCLEOTIDE SEQUENCE [LARGE SCALE GENOMIC DNA]</scope>
    <source>
        <strain evidence="2">NST6</strain>
    </source>
</reference>
<evidence type="ECO:0000313" key="2">
    <source>
        <dbReference type="Proteomes" id="UP000587477"/>
    </source>
</evidence>
<protein>
    <submittedName>
        <fullName evidence="1">Ribosomal N-acetyltransferase YdaF</fullName>
        <ecNumber evidence="1">2.3.1.-</ecNumber>
    </submittedName>
</protein>
<dbReference type="Pfam" id="PF13302">
    <property type="entry name" value="Acetyltransf_3"/>
    <property type="match status" value="1"/>
</dbReference>
<dbReference type="InterPro" id="IPR000182">
    <property type="entry name" value="GNAT_dom"/>
</dbReference>
<keyword evidence="1" id="KW-0012">Acyltransferase</keyword>
<dbReference type="RefSeq" id="WP_038456983.1">
    <property type="nucleotide sequence ID" value="NZ_BDDG01000011.1"/>
</dbReference>